<evidence type="ECO:0000313" key="1">
    <source>
        <dbReference type="EMBL" id="AND75428.1"/>
    </source>
</evidence>
<organism evidence="1 2">
    <name type="scientific">Acinetobacter phage vB_AbaM_ME3</name>
    <dbReference type="NCBI Taxonomy" id="1837876"/>
    <lineage>
        <taxon>Viruses</taxon>
        <taxon>Duplodnaviria</taxon>
        <taxon>Heunggongvirae</taxon>
        <taxon>Uroviricota</taxon>
        <taxon>Caudoviricetes</taxon>
        <taxon>Metrivirus</taxon>
        <taxon>Metrivirus ME3</taxon>
    </lineage>
</organism>
<gene>
    <name evidence="1" type="ORF">ME3_267</name>
</gene>
<dbReference type="Proteomes" id="UP000225947">
    <property type="component" value="Segment"/>
</dbReference>
<evidence type="ECO:0000313" key="2">
    <source>
        <dbReference type="Proteomes" id="UP000225947"/>
    </source>
</evidence>
<dbReference type="EMBL" id="KU935715">
    <property type="protein sequence ID" value="AND75428.1"/>
    <property type="molecule type" value="Genomic_DNA"/>
</dbReference>
<proteinExistence type="predicted"/>
<accession>A0A172Q0N9</accession>
<keyword evidence="2" id="KW-1185">Reference proteome</keyword>
<protein>
    <submittedName>
        <fullName evidence="1">Uncharacterized protein</fullName>
    </submittedName>
</protein>
<reference evidence="2" key="1">
    <citation type="submission" date="2016-03" db="EMBL/GenBank/DDBJ databases">
        <title>Characterization of Acinetobacter baumannii phage vB_AbaM_ME3.</title>
        <authorList>
            <person name="Buttimer C.T.H."/>
            <person name="Elbreki M."/>
            <person name="Coffey A."/>
        </authorList>
    </citation>
    <scope>NUCLEOTIDE SEQUENCE [LARGE SCALE GENOMIC DNA]</scope>
</reference>
<name>A0A172Q0N9_9CAUD</name>
<sequence>MKKLNSFTKSLNQIDTGEYVVLFREERYPRWQVGLGFNASHSTGRCYIDPEDQVMQTYKVINNRGSLHKNLNNLLSSNIMLVSQEIIICSVTKVDDIYNLHEYKKLETKEQIREFKQSLGS</sequence>